<keyword evidence="2" id="KW-1185">Reference proteome</keyword>
<dbReference type="AlphaFoldDB" id="B0Y427"/>
<name>B0Y427_ASPFC</name>
<organism evidence="1 2">
    <name type="scientific">Aspergillus fumigatus (strain CBS 144.89 / FGSC A1163 / CEA10)</name>
    <name type="common">Neosartorya fumigata</name>
    <dbReference type="NCBI Taxonomy" id="451804"/>
    <lineage>
        <taxon>Eukaryota</taxon>
        <taxon>Fungi</taxon>
        <taxon>Dikarya</taxon>
        <taxon>Ascomycota</taxon>
        <taxon>Pezizomycotina</taxon>
        <taxon>Eurotiomycetes</taxon>
        <taxon>Eurotiomycetidae</taxon>
        <taxon>Eurotiales</taxon>
        <taxon>Aspergillaceae</taxon>
        <taxon>Aspergillus</taxon>
        <taxon>Aspergillus subgen. Fumigati</taxon>
    </lineage>
</organism>
<protein>
    <submittedName>
        <fullName evidence="1">Uncharacterized protein</fullName>
    </submittedName>
</protein>
<dbReference type="HOGENOM" id="CLU_1695071_0_0_1"/>
<dbReference type="Proteomes" id="UP000001699">
    <property type="component" value="Unassembled WGS sequence"/>
</dbReference>
<dbReference type="VEuPathDB" id="FungiDB:AFUB_056290"/>
<gene>
    <name evidence="1" type="ORF">AFUB_056290</name>
</gene>
<evidence type="ECO:0000313" key="1">
    <source>
        <dbReference type="EMBL" id="EDP51618.1"/>
    </source>
</evidence>
<proteinExistence type="predicted"/>
<reference evidence="1 2" key="1">
    <citation type="journal article" date="2008" name="PLoS Genet.">
        <title>Genomic islands in the pathogenic filamentous fungus Aspergillus fumigatus.</title>
        <authorList>
            <person name="Fedorova N.D."/>
            <person name="Khaldi N."/>
            <person name="Joardar V.S."/>
            <person name="Maiti R."/>
            <person name="Amedeo P."/>
            <person name="Anderson M.J."/>
            <person name="Crabtree J."/>
            <person name="Silva J.C."/>
            <person name="Badger J.H."/>
            <person name="Albarraq A."/>
            <person name="Angiuoli S."/>
            <person name="Bussey H."/>
            <person name="Bowyer P."/>
            <person name="Cotty P.J."/>
            <person name="Dyer P.S."/>
            <person name="Egan A."/>
            <person name="Galens K."/>
            <person name="Fraser-Liggett C.M."/>
            <person name="Haas B.J."/>
            <person name="Inman J.M."/>
            <person name="Kent R."/>
            <person name="Lemieux S."/>
            <person name="Malavazi I."/>
            <person name="Orvis J."/>
            <person name="Roemer T."/>
            <person name="Ronning C.M."/>
            <person name="Sundaram J.P."/>
            <person name="Sutton G."/>
            <person name="Turner G."/>
            <person name="Venter J.C."/>
            <person name="White O.R."/>
            <person name="Whitty B.R."/>
            <person name="Youngman P."/>
            <person name="Wolfe K.H."/>
            <person name="Goldman G.H."/>
            <person name="Wortman J.R."/>
            <person name="Jiang B."/>
            <person name="Denning D.W."/>
            <person name="Nierman W.C."/>
        </authorList>
    </citation>
    <scope>NUCLEOTIDE SEQUENCE [LARGE SCALE GENOMIC DNA]</scope>
    <source>
        <strain evidence="2">CBS 144.89 / FGSC A1163 / CEA10</strain>
    </source>
</reference>
<sequence length="155" mass="16985">MDENDLCTLAPIRPWPSPESVIQTWLDRSHITSNNCIDAGIIQGSVLTLFGPGDPPHKLPLILTVAATGQVTLSAVGTFVSFGQHFIIGLMVAPAPKSNSAVTIKRESTESSLYYSTDRIARPMFHKAENELTEYWAQAHCPRIDQSVKLSSCMM</sequence>
<accession>B0Y427</accession>
<evidence type="ECO:0000313" key="2">
    <source>
        <dbReference type="Proteomes" id="UP000001699"/>
    </source>
</evidence>
<dbReference type="EMBL" id="DS499597">
    <property type="protein sequence ID" value="EDP51618.1"/>
    <property type="molecule type" value="Genomic_DNA"/>
</dbReference>